<dbReference type="RefSeq" id="WP_274944556.1">
    <property type="nucleotide sequence ID" value="NZ_JANWOI010000004.1"/>
</dbReference>
<dbReference type="PANTHER" id="PTHR30438">
    <property type="entry name" value="36 KDA ANTIGEN-RELATED"/>
    <property type="match status" value="1"/>
</dbReference>
<comment type="caution">
    <text evidence="2">The sequence shown here is derived from an EMBL/GenBank/DDBJ whole genome shotgun (WGS) entry which is preliminary data.</text>
</comment>
<dbReference type="PANTHER" id="PTHR30438:SF2">
    <property type="entry name" value="MEMBRANE PROTEIN"/>
    <property type="match status" value="1"/>
</dbReference>
<dbReference type="GO" id="GO:0005886">
    <property type="term" value="C:plasma membrane"/>
    <property type="evidence" value="ECO:0007669"/>
    <property type="project" value="TreeGrafter"/>
</dbReference>
<reference evidence="2" key="2">
    <citation type="journal article" date="2023" name="Syst. Appl. Microbiol.">
        <title>Govania unica gen. nov., sp. nov., a rare biosphere bacterium that represents a novel family in the class Alphaproteobacteria.</title>
        <authorList>
            <person name="Vandamme P."/>
            <person name="Peeters C."/>
            <person name="Hettiarachchi A."/>
            <person name="Cnockaert M."/>
            <person name="Carlier A."/>
        </authorList>
    </citation>
    <scope>NUCLEOTIDE SEQUENCE</scope>
    <source>
        <strain evidence="2">LMG 31809</strain>
    </source>
</reference>
<dbReference type="PROSITE" id="PS51257">
    <property type="entry name" value="PROKAR_LIPOPROTEIN"/>
    <property type="match status" value="1"/>
</dbReference>
<evidence type="ECO:0000259" key="1">
    <source>
        <dbReference type="Pfam" id="PF25881"/>
    </source>
</evidence>
<gene>
    <name evidence="2" type="ORF">NYP16_12895</name>
</gene>
<dbReference type="SUPFAM" id="SSF111369">
    <property type="entry name" value="HlyD-like secretion proteins"/>
    <property type="match status" value="3"/>
</dbReference>
<sequence>MRFGFFCLLGASLLLSACDQGRGSYTGYVEGDYARPAPIASGRLVELAVARGDEVKAGALLFTLDDQRERAARDQAAATLAEAKARLANLLVGKRPVEIDEVRASKKQADARLRLAEISLARQTELMKIGASSRQQFDDAESEARTARALVKQMTASIAVAELPGRDQEILAAQSDVDVNEAVLRQATWDLDQRRVTAARAARVEDSFFRVGEFIPAATPVLSLLPVGNVYIKFYVPQADLPHFAQGREVEFRCDGCAQPIKAKVRFVASAAEYTPPVIYSENSRDKLVFRIEATPDRLEGLHPGLPVDVILPAGKS</sequence>
<reference evidence="2" key="1">
    <citation type="submission" date="2022-08" db="EMBL/GenBank/DDBJ databases">
        <authorList>
            <person name="Vandamme P."/>
            <person name="Hettiarachchi A."/>
            <person name="Peeters C."/>
            <person name="Cnockaert M."/>
            <person name="Carlier A."/>
        </authorList>
    </citation>
    <scope>NUCLEOTIDE SEQUENCE</scope>
    <source>
        <strain evidence="2">LMG 31809</strain>
    </source>
</reference>
<keyword evidence="3" id="KW-1185">Reference proteome</keyword>
<evidence type="ECO:0000313" key="3">
    <source>
        <dbReference type="Proteomes" id="UP001141619"/>
    </source>
</evidence>
<dbReference type="InterPro" id="IPR059052">
    <property type="entry name" value="HH_YbhG-like"/>
</dbReference>
<accession>A0A9X3TZW1</accession>
<name>A0A9X3TZW1_9PROT</name>
<feature type="domain" description="YbhG-like alpha-helical hairpin" evidence="1">
    <location>
        <begin position="65"/>
        <end position="192"/>
    </location>
</feature>
<proteinExistence type="predicted"/>
<protein>
    <submittedName>
        <fullName evidence="2">HlyD family efflux transporter periplasmic adaptor subunit</fullName>
    </submittedName>
</protein>
<dbReference type="Gene3D" id="2.40.30.170">
    <property type="match status" value="1"/>
</dbReference>
<dbReference type="AlphaFoldDB" id="A0A9X3TZW1"/>
<evidence type="ECO:0000313" key="2">
    <source>
        <dbReference type="EMBL" id="MDA5194849.1"/>
    </source>
</evidence>
<dbReference type="EMBL" id="JANWOI010000004">
    <property type="protein sequence ID" value="MDA5194849.1"/>
    <property type="molecule type" value="Genomic_DNA"/>
</dbReference>
<dbReference type="Gene3D" id="1.10.287.470">
    <property type="entry name" value="Helix hairpin bin"/>
    <property type="match status" value="1"/>
</dbReference>
<dbReference type="Pfam" id="PF25881">
    <property type="entry name" value="HH_YBHG"/>
    <property type="match status" value="1"/>
</dbReference>
<dbReference type="Proteomes" id="UP001141619">
    <property type="component" value="Unassembled WGS sequence"/>
</dbReference>
<dbReference type="Gene3D" id="2.40.50.100">
    <property type="match status" value="1"/>
</dbReference>
<organism evidence="2 3">
    <name type="scientific">Govanella unica</name>
    <dbReference type="NCBI Taxonomy" id="2975056"/>
    <lineage>
        <taxon>Bacteria</taxon>
        <taxon>Pseudomonadati</taxon>
        <taxon>Pseudomonadota</taxon>
        <taxon>Alphaproteobacteria</taxon>
        <taxon>Emcibacterales</taxon>
        <taxon>Govanellaceae</taxon>
        <taxon>Govanella</taxon>
    </lineage>
</organism>